<name>A0A831SMP2_PROAE</name>
<dbReference type="Gene3D" id="3.40.630.30">
    <property type="match status" value="1"/>
</dbReference>
<dbReference type="SUPFAM" id="SSF55729">
    <property type="entry name" value="Acyl-CoA N-acyltransferases (Nat)"/>
    <property type="match status" value="1"/>
</dbReference>
<accession>A0A831SMP2</accession>
<dbReference type="EMBL" id="DSBW01000136">
    <property type="protein sequence ID" value="HED31227.1"/>
    <property type="molecule type" value="Genomic_DNA"/>
</dbReference>
<organism evidence="2">
    <name type="scientific">Prosthecochloris aestuarii</name>
    <dbReference type="NCBI Taxonomy" id="1102"/>
    <lineage>
        <taxon>Bacteria</taxon>
        <taxon>Pseudomonadati</taxon>
        <taxon>Chlorobiota</taxon>
        <taxon>Chlorobiia</taxon>
        <taxon>Chlorobiales</taxon>
        <taxon>Chlorobiaceae</taxon>
        <taxon>Prosthecochloris</taxon>
    </lineage>
</organism>
<gene>
    <name evidence="2" type="primary">ablB</name>
    <name evidence="2" type="ORF">ENN50_06025</name>
</gene>
<sequence length="281" mass="31379">MSKDIIEQMDGATLQHGPDNDRIYLMSIGQADPQQLAEQLKTLAEEKGYTKIVAKIPASAEKAFLGKGYEKEAAIPGFYNGREAALFMCFYPDPSRKHAKDADEIDSIITLARNMKDKPCPQLPADMEIITCGPEHAREMSSIYKQVFPTYPFPIHDPGYIRETMQSHIRYFGILCNNRLVALASSEMDRENRNVEMTDFATLPGYRGQSLAILLLERMEQNMQNEGIRTAYTIARAASPGMNITFSRAGYAFSGTLVNNTNISGGIESMNVWYRPLSPSA</sequence>
<protein>
    <submittedName>
        <fullName evidence="2">Beta-lysine N-acetyltransferase</fullName>
    </submittedName>
</protein>
<evidence type="ECO:0000259" key="1">
    <source>
        <dbReference type="PROSITE" id="PS51186"/>
    </source>
</evidence>
<evidence type="ECO:0000313" key="2">
    <source>
        <dbReference type="EMBL" id="HED31227.1"/>
    </source>
</evidence>
<dbReference type="PROSITE" id="PS51186">
    <property type="entry name" value="GNAT"/>
    <property type="match status" value="1"/>
</dbReference>
<proteinExistence type="predicted"/>
<dbReference type="AlphaFoldDB" id="A0A831SMP2"/>
<feature type="domain" description="N-acetyltransferase" evidence="1">
    <location>
        <begin position="127"/>
        <end position="278"/>
    </location>
</feature>
<dbReference type="CDD" id="cd04301">
    <property type="entry name" value="NAT_SF"/>
    <property type="match status" value="1"/>
</dbReference>
<dbReference type="InterPro" id="IPR022525">
    <property type="entry name" value="GNAT_AblB"/>
</dbReference>
<dbReference type="Proteomes" id="UP000886335">
    <property type="component" value="Unassembled WGS sequence"/>
</dbReference>
<dbReference type="InterPro" id="IPR016181">
    <property type="entry name" value="Acyl_CoA_acyltransferase"/>
</dbReference>
<dbReference type="NCBIfam" id="TIGR03827">
    <property type="entry name" value="GNAT_ablB"/>
    <property type="match status" value="1"/>
</dbReference>
<dbReference type="Pfam" id="PF00583">
    <property type="entry name" value="Acetyltransf_1"/>
    <property type="match status" value="1"/>
</dbReference>
<dbReference type="InterPro" id="IPR000182">
    <property type="entry name" value="GNAT_dom"/>
</dbReference>
<dbReference type="GO" id="GO:0008080">
    <property type="term" value="F:N-acetyltransferase activity"/>
    <property type="evidence" value="ECO:0007669"/>
    <property type="project" value="InterPro"/>
</dbReference>
<comment type="caution">
    <text evidence="2">The sequence shown here is derived from an EMBL/GenBank/DDBJ whole genome shotgun (WGS) entry which is preliminary data.</text>
</comment>
<reference evidence="2" key="1">
    <citation type="journal article" date="2020" name="mSystems">
        <title>Genome- and Community-Level Interaction Insights into Carbon Utilization and Element Cycling Functions of Hydrothermarchaeota in Hydrothermal Sediment.</title>
        <authorList>
            <person name="Zhou Z."/>
            <person name="Liu Y."/>
            <person name="Xu W."/>
            <person name="Pan J."/>
            <person name="Luo Z.H."/>
            <person name="Li M."/>
        </authorList>
    </citation>
    <scope>NUCLEOTIDE SEQUENCE [LARGE SCALE GENOMIC DNA]</scope>
    <source>
        <strain evidence="2">SpSt-1181</strain>
    </source>
</reference>